<name>A0A3M7TXQ0_9BACI</name>
<organism evidence="7 8">
    <name type="scientific">Alteribacter keqinensis</name>
    <dbReference type="NCBI Taxonomy" id="2483800"/>
    <lineage>
        <taxon>Bacteria</taxon>
        <taxon>Bacillati</taxon>
        <taxon>Bacillota</taxon>
        <taxon>Bacilli</taxon>
        <taxon>Bacillales</taxon>
        <taxon>Bacillaceae</taxon>
        <taxon>Alteribacter</taxon>
    </lineage>
</organism>
<dbReference type="InterPro" id="IPR002142">
    <property type="entry name" value="Peptidase_S49"/>
</dbReference>
<dbReference type="InterPro" id="IPR029045">
    <property type="entry name" value="ClpP/crotonase-like_dom_sf"/>
</dbReference>
<protein>
    <submittedName>
        <fullName evidence="7">Signal peptide peptidase SppA</fullName>
    </submittedName>
</protein>
<keyword evidence="2" id="KW-0645">Protease</keyword>
<evidence type="ECO:0000256" key="5">
    <source>
        <dbReference type="SAM" id="SignalP"/>
    </source>
</evidence>
<sequence>MSGKRWVAVGIAVALFMGSSFFSLAMGAFTTDWDDLFAGEEYDVDEHVLERGNGNGKIVVMHLNGVIQSSYDAPSLFESATYNHNRFLKQLDAAANDGSVDGIIISVNTPGGGVMESDQIHDKIVEIQEEYGKEIYISMQSMAASGGYYIAAPAAQVYAHPQTITGSIGVIMQSLNVAELAEDLGIQSEVIKSGPYKDIMSATREMTDDERQILQDLIDESYERFVDIISEGRDMPRDQVEELADGRIYSGNQAYEADLVDGLGDLDDVIEAFREDIGKGDIDVVEYRQPLGFPSLFGAAAQSVFGDQLSMYSMKEWIHQSHAPRLMYLYTN</sequence>
<dbReference type="InterPro" id="IPR004635">
    <property type="entry name" value="Pept_S49_SppA"/>
</dbReference>
<keyword evidence="5" id="KW-0732">Signal</keyword>
<keyword evidence="3" id="KW-0378">Hydrolase</keyword>
<dbReference type="AlphaFoldDB" id="A0A3M7TXQ0"/>
<evidence type="ECO:0000256" key="3">
    <source>
        <dbReference type="ARBA" id="ARBA00022801"/>
    </source>
</evidence>
<evidence type="ECO:0000313" key="7">
    <source>
        <dbReference type="EMBL" id="RNA70356.1"/>
    </source>
</evidence>
<dbReference type="SUPFAM" id="SSF52096">
    <property type="entry name" value="ClpP/crotonase"/>
    <property type="match status" value="1"/>
</dbReference>
<comment type="caution">
    <text evidence="7">The sequence shown here is derived from an EMBL/GenBank/DDBJ whole genome shotgun (WGS) entry which is preliminary data.</text>
</comment>
<dbReference type="Pfam" id="PF01343">
    <property type="entry name" value="Peptidase_S49"/>
    <property type="match status" value="1"/>
</dbReference>
<keyword evidence="4" id="KW-0720">Serine protease</keyword>
<dbReference type="Gene3D" id="3.90.226.10">
    <property type="entry name" value="2-enoyl-CoA Hydratase, Chain A, domain 1"/>
    <property type="match status" value="2"/>
</dbReference>
<proteinExistence type="inferred from homology"/>
<dbReference type="EMBL" id="RHIB01000001">
    <property type="protein sequence ID" value="RNA70356.1"/>
    <property type="molecule type" value="Genomic_DNA"/>
</dbReference>
<evidence type="ECO:0000256" key="4">
    <source>
        <dbReference type="ARBA" id="ARBA00022825"/>
    </source>
</evidence>
<dbReference type="CDD" id="cd07023">
    <property type="entry name" value="S49_Sppa_N_C"/>
    <property type="match status" value="1"/>
</dbReference>
<dbReference type="PANTHER" id="PTHR42987">
    <property type="entry name" value="PEPTIDASE S49"/>
    <property type="match status" value="1"/>
</dbReference>
<dbReference type="Proteomes" id="UP000278746">
    <property type="component" value="Unassembled WGS sequence"/>
</dbReference>
<accession>A0A3M7TXQ0</accession>
<dbReference type="NCBIfam" id="TIGR00706">
    <property type="entry name" value="SppA_dom"/>
    <property type="match status" value="1"/>
</dbReference>
<keyword evidence="8" id="KW-1185">Reference proteome</keyword>
<dbReference type="PANTHER" id="PTHR42987:SF7">
    <property type="entry name" value="SIGNAL PEPTIDE PEPTIDASE SPPA-RELATED"/>
    <property type="match status" value="1"/>
</dbReference>
<feature type="chain" id="PRO_5038852077" evidence="5">
    <location>
        <begin position="26"/>
        <end position="332"/>
    </location>
</feature>
<evidence type="ECO:0000256" key="1">
    <source>
        <dbReference type="ARBA" id="ARBA00008683"/>
    </source>
</evidence>
<comment type="similarity">
    <text evidence="1">Belongs to the peptidase S49 family.</text>
</comment>
<evidence type="ECO:0000256" key="2">
    <source>
        <dbReference type="ARBA" id="ARBA00022670"/>
    </source>
</evidence>
<dbReference type="OrthoDB" id="9764363at2"/>
<feature type="domain" description="Peptidase S49" evidence="6">
    <location>
        <begin position="130"/>
        <end position="275"/>
    </location>
</feature>
<reference evidence="7 8" key="1">
    <citation type="submission" date="2018-10" db="EMBL/GenBank/DDBJ databases">
        <title>Bacillus Keqinensis sp. nov., a moderately halophilic bacterium isolated from a saline-alkaline lake.</title>
        <authorList>
            <person name="Wang H."/>
        </authorList>
    </citation>
    <scope>NUCLEOTIDE SEQUENCE [LARGE SCALE GENOMIC DNA]</scope>
    <source>
        <strain evidence="7 8">KQ-3</strain>
    </source>
</reference>
<evidence type="ECO:0000259" key="6">
    <source>
        <dbReference type="Pfam" id="PF01343"/>
    </source>
</evidence>
<dbReference type="RefSeq" id="WP_122898064.1">
    <property type="nucleotide sequence ID" value="NZ_RHIB01000001.1"/>
</dbReference>
<dbReference type="GO" id="GO:0006508">
    <property type="term" value="P:proteolysis"/>
    <property type="evidence" value="ECO:0007669"/>
    <property type="project" value="UniProtKB-KW"/>
</dbReference>
<dbReference type="InterPro" id="IPR047272">
    <property type="entry name" value="S49_SppA_C"/>
</dbReference>
<gene>
    <name evidence="7" type="primary">sppA</name>
    <name evidence="7" type="ORF">EBO34_10640</name>
</gene>
<feature type="signal peptide" evidence="5">
    <location>
        <begin position="1"/>
        <end position="25"/>
    </location>
</feature>
<dbReference type="GO" id="GO:0008236">
    <property type="term" value="F:serine-type peptidase activity"/>
    <property type="evidence" value="ECO:0007669"/>
    <property type="project" value="UniProtKB-KW"/>
</dbReference>
<evidence type="ECO:0000313" key="8">
    <source>
        <dbReference type="Proteomes" id="UP000278746"/>
    </source>
</evidence>